<proteinExistence type="predicted"/>
<accession>A0ABR8DE26</accession>
<name>A0ABR8DE26_9NOST</name>
<evidence type="ECO:0000313" key="2">
    <source>
        <dbReference type="EMBL" id="MBD2505319.1"/>
    </source>
</evidence>
<reference evidence="2 3" key="1">
    <citation type="journal article" date="2020" name="ISME J.">
        <title>Comparative genomics reveals insights into cyanobacterial evolution and habitat adaptation.</title>
        <authorList>
            <person name="Chen M.Y."/>
            <person name="Teng W.K."/>
            <person name="Zhao L."/>
            <person name="Hu C.X."/>
            <person name="Zhou Y.K."/>
            <person name="Han B.P."/>
            <person name="Song L.R."/>
            <person name="Shu W.S."/>
        </authorList>
    </citation>
    <scope>NUCLEOTIDE SEQUENCE [LARGE SCALE GENOMIC DNA]</scope>
    <source>
        <strain evidence="2 3">FACHB-119</strain>
    </source>
</reference>
<feature type="coiled-coil region" evidence="1">
    <location>
        <begin position="263"/>
        <end position="304"/>
    </location>
</feature>
<evidence type="ECO:0000256" key="1">
    <source>
        <dbReference type="SAM" id="Coils"/>
    </source>
</evidence>
<dbReference type="EMBL" id="JACJSG010000079">
    <property type="protein sequence ID" value="MBD2505319.1"/>
    <property type="molecule type" value="Genomic_DNA"/>
</dbReference>
<organism evidence="2 3">
    <name type="scientific">Anabaena azotica FACHB-119</name>
    <dbReference type="NCBI Taxonomy" id="947527"/>
    <lineage>
        <taxon>Bacteria</taxon>
        <taxon>Bacillati</taxon>
        <taxon>Cyanobacteriota</taxon>
        <taxon>Cyanophyceae</taxon>
        <taxon>Nostocales</taxon>
        <taxon>Nostocaceae</taxon>
        <taxon>Anabaena</taxon>
        <taxon>Anabaena azotica</taxon>
    </lineage>
</organism>
<keyword evidence="3" id="KW-1185">Reference proteome</keyword>
<sequence>MKPLAINLIVASGSIALTNKLLSESYERSANDQLELIINDSSSIVEDAKTQYSYLLADNAKLTNQLKETDNLLQQEKEHHRLKQLEYLAEVASLTAKLNDTKKQLDDAVSVKTTLLQQLEGLHREHNDLVIIEVSKSLESHYQALKASIEHHLKVDYYIDISNQILAFRDKFNELVKHTNFTLREIKNLEDINISIQDIIDIWDRFIKLKHQWKNLLNVRERLGLKKVLELLEECRENQSQLIPVSNAQKLSDGLSQYHAQQLDKLYNQTNSITTDVNNLQNQVNDLLGQIEAKNLEIDQLKNKLNQPITWRLATRDDLIIGNLIIKYFQNLGIILDRASANYKGHESTLKFHTDRNPRFLGIGELNKHSEALQQACNVRKPVTFDWDAENGLLEATVVISAKPQKSNDADINKLWKQSSQFASIVAKWERIRITGQSQAGKSPTAENIAVCIMSSRKDAGEIRLYNPQHDSRKNHFSIPVTGTSHDDSIEALGELAAAINAQSGDRSKFNLFIFDEIDSTLSASEDVLSTANNIKAIIKQASHQNIGAIFTGQNANAKHYKGFDRSDWNNAVNVHLGSNIKDALTNSNQFSKETADKLKTQADKLFEYCQEKNSELGLEPTDPQAYRFALVIEPNKAPYFLQLPDFGAYTYDLLNLNQCPHCGSKNTVGHGTNRRRCNDCSKTFSV</sequence>
<keyword evidence="1" id="KW-0175">Coiled coil</keyword>
<evidence type="ECO:0000313" key="3">
    <source>
        <dbReference type="Proteomes" id="UP000661112"/>
    </source>
</evidence>
<gene>
    <name evidence="2" type="ORF">H6G83_32775</name>
</gene>
<dbReference type="Proteomes" id="UP000661112">
    <property type="component" value="Unassembled WGS sequence"/>
</dbReference>
<comment type="caution">
    <text evidence="2">The sequence shown here is derived from an EMBL/GenBank/DDBJ whole genome shotgun (WGS) entry which is preliminary data.</text>
</comment>
<protein>
    <submittedName>
        <fullName evidence="2">Uncharacterized protein</fullName>
    </submittedName>
</protein>
<dbReference type="RefSeq" id="WP_206759021.1">
    <property type="nucleotide sequence ID" value="NZ_JACJSG010000079.1"/>
</dbReference>